<evidence type="ECO:0000256" key="1">
    <source>
        <dbReference type="SAM" id="MobiDB-lite"/>
    </source>
</evidence>
<feature type="domain" description="Aldehyde dehydrogenase" evidence="2">
    <location>
        <begin position="1"/>
        <end position="66"/>
    </location>
</feature>
<reference evidence="3" key="1">
    <citation type="submission" date="2013-08" db="EMBL/GenBank/DDBJ databases">
        <authorList>
            <person name="Mendez C."/>
            <person name="Richter M."/>
            <person name="Ferrer M."/>
            <person name="Sanchez J."/>
        </authorList>
    </citation>
    <scope>NUCLEOTIDE SEQUENCE</scope>
</reference>
<reference evidence="3" key="2">
    <citation type="journal article" date="2014" name="ISME J.">
        <title>Microbial stratification in low pH oxic and suboxic macroscopic growths along an acid mine drainage.</title>
        <authorList>
            <person name="Mendez-Garcia C."/>
            <person name="Mesa V."/>
            <person name="Sprenger R.R."/>
            <person name="Richter M."/>
            <person name="Diez M.S."/>
            <person name="Solano J."/>
            <person name="Bargiela R."/>
            <person name="Golyshina O.V."/>
            <person name="Manteca A."/>
            <person name="Ramos J.L."/>
            <person name="Gallego J.R."/>
            <person name="Llorente I."/>
            <person name="Martins Dos Santos V.A."/>
            <person name="Jensen O.N."/>
            <person name="Pelaez A.I."/>
            <person name="Sanchez J."/>
            <person name="Ferrer M."/>
        </authorList>
    </citation>
    <scope>NUCLEOTIDE SEQUENCE</scope>
</reference>
<feature type="region of interest" description="Disordered" evidence="1">
    <location>
        <begin position="64"/>
        <end position="86"/>
    </location>
</feature>
<dbReference type="InterPro" id="IPR015590">
    <property type="entry name" value="Aldehyde_DH_dom"/>
</dbReference>
<evidence type="ECO:0000259" key="2">
    <source>
        <dbReference type="Pfam" id="PF00171"/>
    </source>
</evidence>
<accession>T1BV16</accession>
<sequence>MVVERSAVAEFTERLLARVQRLRLGDGLDPATDVGPIINQRQLHRIHGYTEAGQQEAARLLDRAGRSPPDGARGGRTLLPSHALHR</sequence>
<dbReference type="Gene3D" id="3.40.309.10">
    <property type="entry name" value="Aldehyde Dehydrogenase, Chain A, domain 2"/>
    <property type="match status" value="1"/>
</dbReference>
<name>T1BV16_9ZZZZ</name>
<dbReference type="PANTHER" id="PTHR11699">
    <property type="entry name" value="ALDEHYDE DEHYDROGENASE-RELATED"/>
    <property type="match status" value="1"/>
</dbReference>
<dbReference type="SUPFAM" id="SSF53720">
    <property type="entry name" value="ALDH-like"/>
    <property type="match status" value="1"/>
</dbReference>
<protein>
    <submittedName>
        <fullName evidence="3">Aldehyde dehydrogenase domain protein</fullName>
        <ecNumber evidence="3">1.-.-.-</ecNumber>
    </submittedName>
</protein>
<gene>
    <name evidence="3" type="ORF">B1B_08645</name>
</gene>
<dbReference type="InterPro" id="IPR016163">
    <property type="entry name" value="Ald_DH_C"/>
</dbReference>
<dbReference type="InterPro" id="IPR016161">
    <property type="entry name" value="Ald_DH/histidinol_DH"/>
</dbReference>
<feature type="non-terminal residue" evidence="3">
    <location>
        <position position="86"/>
    </location>
</feature>
<dbReference type="EC" id="1.-.-.-" evidence="3"/>
<evidence type="ECO:0000313" key="3">
    <source>
        <dbReference type="EMBL" id="EQD57780.1"/>
    </source>
</evidence>
<organism evidence="3">
    <name type="scientific">mine drainage metagenome</name>
    <dbReference type="NCBI Taxonomy" id="410659"/>
    <lineage>
        <taxon>unclassified sequences</taxon>
        <taxon>metagenomes</taxon>
        <taxon>ecological metagenomes</taxon>
    </lineage>
</organism>
<dbReference type="EMBL" id="AUZY01005657">
    <property type="protein sequence ID" value="EQD57780.1"/>
    <property type="molecule type" value="Genomic_DNA"/>
</dbReference>
<dbReference type="AlphaFoldDB" id="T1BV16"/>
<dbReference type="GO" id="GO:0016620">
    <property type="term" value="F:oxidoreductase activity, acting on the aldehyde or oxo group of donors, NAD or NADP as acceptor"/>
    <property type="evidence" value="ECO:0007669"/>
    <property type="project" value="InterPro"/>
</dbReference>
<keyword evidence="3" id="KW-0560">Oxidoreductase</keyword>
<dbReference type="Pfam" id="PF00171">
    <property type="entry name" value="Aldedh"/>
    <property type="match status" value="1"/>
</dbReference>
<proteinExistence type="predicted"/>
<comment type="caution">
    <text evidence="3">The sequence shown here is derived from an EMBL/GenBank/DDBJ whole genome shotgun (WGS) entry which is preliminary data.</text>
</comment>